<dbReference type="Proteomes" id="UP000317835">
    <property type="component" value="Chromosome"/>
</dbReference>
<feature type="transmembrane region" description="Helical" evidence="1">
    <location>
        <begin position="12"/>
        <end position="29"/>
    </location>
</feature>
<keyword evidence="3" id="KW-1185">Reference proteome</keyword>
<sequence>MHRSEAARPFDWRSWLTLGWVVVFGALYARMVLRERLPGAWEAIEGMARAG</sequence>
<evidence type="ECO:0000256" key="1">
    <source>
        <dbReference type="SAM" id="Phobius"/>
    </source>
</evidence>
<keyword evidence="1" id="KW-0472">Membrane</keyword>
<keyword evidence="1" id="KW-1133">Transmembrane helix</keyword>
<keyword evidence="1" id="KW-0812">Transmembrane</keyword>
<dbReference type="KEGG" id="tpla:ElP_21020"/>
<proteinExistence type="predicted"/>
<name>A0A518H051_9BACT</name>
<dbReference type="AlphaFoldDB" id="A0A518H051"/>
<accession>A0A518H051</accession>
<dbReference type="EMBL" id="CP036426">
    <property type="protein sequence ID" value="QDV34217.1"/>
    <property type="molecule type" value="Genomic_DNA"/>
</dbReference>
<evidence type="ECO:0000313" key="3">
    <source>
        <dbReference type="Proteomes" id="UP000317835"/>
    </source>
</evidence>
<protein>
    <submittedName>
        <fullName evidence="2">Uncharacterized protein</fullName>
    </submittedName>
</protein>
<reference evidence="2 3" key="1">
    <citation type="submission" date="2019-02" db="EMBL/GenBank/DDBJ databases">
        <title>Deep-cultivation of Planctomycetes and their phenomic and genomic characterization uncovers novel biology.</title>
        <authorList>
            <person name="Wiegand S."/>
            <person name="Jogler M."/>
            <person name="Boedeker C."/>
            <person name="Pinto D."/>
            <person name="Vollmers J."/>
            <person name="Rivas-Marin E."/>
            <person name="Kohn T."/>
            <person name="Peeters S.H."/>
            <person name="Heuer A."/>
            <person name="Rast P."/>
            <person name="Oberbeckmann S."/>
            <person name="Bunk B."/>
            <person name="Jeske O."/>
            <person name="Meyerdierks A."/>
            <person name="Storesund J.E."/>
            <person name="Kallscheuer N."/>
            <person name="Luecker S."/>
            <person name="Lage O.M."/>
            <person name="Pohl T."/>
            <person name="Merkel B.J."/>
            <person name="Hornburger P."/>
            <person name="Mueller R.-W."/>
            <person name="Bruemmer F."/>
            <person name="Labrenz M."/>
            <person name="Spormann A.M."/>
            <person name="Op den Camp H."/>
            <person name="Overmann J."/>
            <person name="Amann R."/>
            <person name="Jetten M.S.M."/>
            <person name="Mascher T."/>
            <person name="Medema M.H."/>
            <person name="Devos D.P."/>
            <person name="Kaster A.-K."/>
            <person name="Ovreas L."/>
            <person name="Rohde M."/>
            <person name="Galperin M.Y."/>
            <person name="Jogler C."/>
        </authorList>
    </citation>
    <scope>NUCLEOTIDE SEQUENCE [LARGE SCALE GENOMIC DNA]</scope>
    <source>
        <strain evidence="2 3">ElP</strain>
    </source>
</reference>
<dbReference type="RefSeq" id="WP_197446863.1">
    <property type="nucleotide sequence ID" value="NZ_CP036426.1"/>
</dbReference>
<organism evidence="2 3">
    <name type="scientific">Tautonia plasticadhaerens</name>
    <dbReference type="NCBI Taxonomy" id="2527974"/>
    <lineage>
        <taxon>Bacteria</taxon>
        <taxon>Pseudomonadati</taxon>
        <taxon>Planctomycetota</taxon>
        <taxon>Planctomycetia</taxon>
        <taxon>Isosphaerales</taxon>
        <taxon>Isosphaeraceae</taxon>
        <taxon>Tautonia</taxon>
    </lineage>
</organism>
<gene>
    <name evidence="2" type="ORF">ElP_21020</name>
</gene>
<evidence type="ECO:0000313" key="2">
    <source>
        <dbReference type="EMBL" id="QDV34217.1"/>
    </source>
</evidence>